<dbReference type="RefSeq" id="WP_130158895.1">
    <property type="nucleotide sequence ID" value="NZ_SGIS01000023.1"/>
</dbReference>
<dbReference type="PIRSF" id="PIRSF000126">
    <property type="entry name" value="11-beta-HSD1"/>
    <property type="match status" value="1"/>
</dbReference>
<dbReference type="PROSITE" id="PS00061">
    <property type="entry name" value="ADH_SHORT"/>
    <property type="match status" value="1"/>
</dbReference>
<dbReference type="Gene3D" id="3.40.50.720">
    <property type="entry name" value="NAD(P)-binding Rossmann-like Domain"/>
    <property type="match status" value="1"/>
</dbReference>
<dbReference type="Proteomes" id="UP000292085">
    <property type="component" value="Unassembled WGS sequence"/>
</dbReference>
<organism evidence="4 5">
    <name type="scientific">Sphingomonas populi</name>
    <dbReference type="NCBI Taxonomy" id="2484750"/>
    <lineage>
        <taxon>Bacteria</taxon>
        <taxon>Pseudomonadati</taxon>
        <taxon>Pseudomonadota</taxon>
        <taxon>Alphaproteobacteria</taxon>
        <taxon>Sphingomonadales</taxon>
        <taxon>Sphingomonadaceae</taxon>
        <taxon>Sphingomonas</taxon>
    </lineage>
</organism>
<accession>A0A4Q6Y2R4</accession>
<name>A0A4Q6Y2R4_9SPHN</name>
<reference evidence="4 5" key="1">
    <citation type="submission" date="2019-02" db="EMBL/GenBank/DDBJ databases">
        <authorList>
            <person name="Li Y."/>
        </authorList>
    </citation>
    <scope>NUCLEOTIDE SEQUENCE [LARGE SCALE GENOMIC DNA]</scope>
    <source>
        <strain evidence="4 5">3-7</strain>
    </source>
</reference>
<keyword evidence="5" id="KW-1185">Reference proteome</keyword>
<dbReference type="PRINTS" id="PR00081">
    <property type="entry name" value="GDHRDH"/>
</dbReference>
<evidence type="ECO:0000256" key="1">
    <source>
        <dbReference type="ARBA" id="ARBA00006484"/>
    </source>
</evidence>
<sequence>MTQASTNPLNQTALITGASTGIGAVYADRLAKRGYDLILVARDAARLKTLAERLRAETGRTITVQRADLTAAADVTAVAATLTDDARITLLVNNAGMAIDGDLLTAPAQDVERLIALNITAPTLLAQAAGKAFVARGAGSIINLASVLALIPEAFEGVYSGTKAYLLNISQSLSAQYAAKGLYVQAVLPGATRTEIWERAGQDVESFPPEIVMAVDDLVDAALVGFDARETVTIPPLADEHLPHWNAMQAERAALATVLSRRDPAARYAGPARA</sequence>
<dbReference type="GO" id="GO:0016020">
    <property type="term" value="C:membrane"/>
    <property type="evidence" value="ECO:0007669"/>
    <property type="project" value="UniProtKB-SubCell"/>
</dbReference>
<evidence type="ECO:0000256" key="2">
    <source>
        <dbReference type="ARBA" id="ARBA00023002"/>
    </source>
</evidence>
<dbReference type="InterPro" id="IPR002347">
    <property type="entry name" value="SDR_fam"/>
</dbReference>
<keyword evidence="2" id="KW-0560">Oxidoreductase</keyword>
<dbReference type="AlphaFoldDB" id="A0A4Q6Y2R4"/>
<dbReference type="PANTHER" id="PTHR44196">
    <property type="entry name" value="DEHYDROGENASE/REDUCTASE SDR FAMILY MEMBER 7B"/>
    <property type="match status" value="1"/>
</dbReference>
<dbReference type="Pfam" id="PF00106">
    <property type="entry name" value="adh_short"/>
    <property type="match status" value="1"/>
</dbReference>
<protein>
    <submittedName>
        <fullName evidence="4">SDR family NAD(P)-dependent oxidoreductase</fullName>
    </submittedName>
</protein>
<dbReference type="OrthoDB" id="9810734at2"/>
<gene>
    <name evidence="4" type="ORF">EWE75_14955</name>
</gene>
<proteinExistence type="inferred from homology"/>
<dbReference type="SUPFAM" id="SSF51735">
    <property type="entry name" value="NAD(P)-binding Rossmann-fold domains"/>
    <property type="match status" value="1"/>
</dbReference>
<dbReference type="InterPro" id="IPR036291">
    <property type="entry name" value="NAD(P)-bd_dom_sf"/>
</dbReference>
<dbReference type="EMBL" id="SGIS01000023">
    <property type="protein sequence ID" value="RZF63629.1"/>
    <property type="molecule type" value="Genomic_DNA"/>
</dbReference>
<evidence type="ECO:0000313" key="5">
    <source>
        <dbReference type="Proteomes" id="UP000292085"/>
    </source>
</evidence>
<evidence type="ECO:0000313" key="4">
    <source>
        <dbReference type="EMBL" id="RZF63629.1"/>
    </source>
</evidence>
<comment type="similarity">
    <text evidence="1 3">Belongs to the short-chain dehydrogenases/reductases (SDR) family.</text>
</comment>
<dbReference type="GO" id="GO:0016757">
    <property type="term" value="F:glycosyltransferase activity"/>
    <property type="evidence" value="ECO:0007669"/>
    <property type="project" value="UniProtKB-KW"/>
</dbReference>
<dbReference type="PRINTS" id="PR00080">
    <property type="entry name" value="SDRFAMILY"/>
</dbReference>
<dbReference type="PANTHER" id="PTHR44196:SF2">
    <property type="entry name" value="SHORT-CHAIN DEHYDROGENASE-RELATED"/>
    <property type="match status" value="1"/>
</dbReference>
<comment type="caution">
    <text evidence="4">The sequence shown here is derived from an EMBL/GenBank/DDBJ whole genome shotgun (WGS) entry which is preliminary data.</text>
</comment>
<dbReference type="GO" id="GO:0016491">
    <property type="term" value="F:oxidoreductase activity"/>
    <property type="evidence" value="ECO:0007669"/>
    <property type="project" value="UniProtKB-KW"/>
</dbReference>
<dbReference type="CDD" id="cd05233">
    <property type="entry name" value="SDR_c"/>
    <property type="match status" value="1"/>
</dbReference>
<dbReference type="InterPro" id="IPR020904">
    <property type="entry name" value="Sc_DH/Rdtase_CS"/>
</dbReference>
<evidence type="ECO:0000256" key="3">
    <source>
        <dbReference type="RuleBase" id="RU000363"/>
    </source>
</evidence>